<dbReference type="PRINTS" id="PR00081">
    <property type="entry name" value="GDHRDH"/>
</dbReference>
<evidence type="ECO:0000313" key="3">
    <source>
        <dbReference type="EMBL" id="KAL3422381.1"/>
    </source>
</evidence>
<dbReference type="Proteomes" id="UP001629113">
    <property type="component" value="Unassembled WGS sequence"/>
</dbReference>
<gene>
    <name evidence="3" type="ORF">PVAG01_06537</name>
</gene>
<dbReference type="PANTHER" id="PTHR44229">
    <property type="entry name" value="15-HYDROXYPROSTAGLANDIN DEHYDROGENASE [NAD(+)]"/>
    <property type="match status" value="1"/>
</dbReference>
<name>A0ABR4PGA7_9HELO</name>
<evidence type="ECO:0000313" key="4">
    <source>
        <dbReference type="Proteomes" id="UP001629113"/>
    </source>
</evidence>
<comment type="caution">
    <text evidence="3">The sequence shown here is derived from an EMBL/GenBank/DDBJ whole genome shotgun (WGS) entry which is preliminary data.</text>
</comment>
<keyword evidence="2" id="KW-0560">Oxidoreductase</keyword>
<dbReference type="SUPFAM" id="SSF51735">
    <property type="entry name" value="NAD(P)-binding Rossmann-fold domains"/>
    <property type="match status" value="1"/>
</dbReference>
<organism evidence="3 4">
    <name type="scientific">Phlyctema vagabunda</name>
    <dbReference type="NCBI Taxonomy" id="108571"/>
    <lineage>
        <taxon>Eukaryota</taxon>
        <taxon>Fungi</taxon>
        <taxon>Dikarya</taxon>
        <taxon>Ascomycota</taxon>
        <taxon>Pezizomycotina</taxon>
        <taxon>Leotiomycetes</taxon>
        <taxon>Helotiales</taxon>
        <taxon>Dermateaceae</taxon>
        <taxon>Phlyctema</taxon>
    </lineage>
</organism>
<proteinExistence type="inferred from homology"/>
<sequence length="331" mass="35536">MCYSVYGKTAIVTGAGSGINFSFAALLFSKGCNVLIADLQLRPEAEALVQASGCSRPPSPPASIASSASSSPAPSTFFPRMHFLKTDVTSWFDLSRMFSHAVSLFSTIDIVCPGAGIYEPPSSNFWFPPSLDQESPSCDDPLADHYKTLEVNVTHPIRVTQLAIGHFLKHGIKDGRVVLVSSQSGSGEVGITTPLYYASKHAIHGFVKSMGRLEKEVGIKINAVAPGIVRTPLWLDAPEKLSTFSPSHDIWVTPESVAAAMFDLLTSPEHPGGTILEIGSECRHVQPLNDPGPQGAGFELSNMQVATDGIFTRLRKGAYVHDMEFDAATMQ</sequence>
<dbReference type="Gene3D" id="3.40.50.720">
    <property type="entry name" value="NAD(P)-binding Rossmann-like Domain"/>
    <property type="match status" value="1"/>
</dbReference>
<accession>A0ABR4PGA7</accession>
<evidence type="ECO:0000256" key="1">
    <source>
        <dbReference type="ARBA" id="ARBA00006484"/>
    </source>
</evidence>
<reference evidence="3 4" key="1">
    <citation type="submission" date="2024-06" db="EMBL/GenBank/DDBJ databases">
        <title>Complete genome of Phlyctema vagabunda strain 19-DSS-EL-015.</title>
        <authorList>
            <person name="Fiorenzani C."/>
        </authorList>
    </citation>
    <scope>NUCLEOTIDE SEQUENCE [LARGE SCALE GENOMIC DNA]</scope>
    <source>
        <strain evidence="3 4">19-DSS-EL-015</strain>
    </source>
</reference>
<comment type="similarity">
    <text evidence="1">Belongs to the short-chain dehydrogenases/reductases (SDR) family.</text>
</comment>
<dbReference type="InterPro" id="IPR036291">
    <property type="entry name" value="NAD(P)-bd_dom_sf"/>
</dbReference>
<dbReference type="PANTHER" id="PTHR44229:SF4">
    <property type="entry name" value="15-HYDROXYPROSTAGLANDIN DEHYDROGENASE [NAD(+)]"/>
    <property type="match status" value="1"/>
</dbReference>
<dbReference type="EMBL" id="JBFCZG010000005">
    <property type="protein sequence ID" value="KAL3422381.1"/>
    <property type="molecule type" value="Genomic_DNA"/>
</dbReference>
<keyword evidence="4" id="KW-1185">Reference proteome</keyword>
<protein>
    <submittedName>
        <fullName evidence="3">Nad-dependent 15-hydroxyprostaglandin dehydrogenase</fullName>
    </submittedName>
</protein>
<dbReference type="Pfam" id="PF00106">
    <property type="entry name" value="adh_short"/>
    <property type="match status" value="1"/>
</dbReference>
<dbReference type="InterPro" id="IPR002347">
    <property type="entry name" value="SDR_fam"/>
</dbReference>
<evidence type="ECO:0000256" key="2">
    <source>
        <dbReference type="ARBA" id="ARBA00023002"/>
    </source>
</evidence>